<evidence type="ECO:0000256" key="1">
    <source>
        <dbReference type="SAM" id="Phobius"/>
    </source>
</evidence>
<keyword evidence="1" id="KW-0812">Transmembrane</keyword>
<evidence type="ECO:0000313" key="2">
    <source>
        <dbReference type="EMBL" id="MFD1781302.1"/>
    </source>
</evidence>
<protein>
    <submittedName>
        <fullName evidence="2">DUF2759 domain-containing protein</fullName>
    </submittedName>
</protein>
<evidence type="ECO:0000313" key="3">
    <source>
        <dbReference type="Proteomes" id="UP001597227"/>
    </source>
</evidence>
<keyword evidence="1" id="KW-1133">Transmembrane helix</keyword>
<organism evidence="2 3">
    <name type="scientific">Fredinandcohnia salidurans</name>
    <dbReference type="NCBI Taxonomy" id="2595041"/>
    <lineage>
        <taxon>Bacteria</taxon>
        <taxon>Bacillati</taxon>
        <taxon>Bacillota</taxon>
        <taxon>Bacilli</taxon>
        <taxon>Bacillales</taxon>
        <taxon>Bacillaceae</taxon>
        <taxon>Fredinandcohnia</taxon>
    </lineage>
</organism>
<proteinExistence type="predicted"/>
<feature type="transmembrane region" description="Helical" evidence="1">
    <location>
        <begin position="27"/>
        <end position="49"/>
    </location>
</feature>
<dbReference type="Proteomes" id="UP001597227">
    <property type="component" value="Unassembled WGS sequence"/>
</dbReference>
<sequence length="57" mass="6420">MGLMIIFSLIVILAAFGIIRSLRDKNLLALLFSTGIFLVLGWFTIMTIWKHGFPTAH</sequence>
<keyword evidence="1" id="KW-0472">Membrane</keyword>
<dbReference type="Pfam" id="PF10958">
    <property type="entry name" value="DUF2759"/>
    <property type="match status" value="1"/>
</dbReference>
<dbReference type="InterPro" id="IPR024490">
    <property type="entry name" value="DUF2759"/>
</dbReference>
<comment type="caution">
    <text evidence="2">The sequence shown here is derived from an EMBL/GenBank/DDBJ whole genome shotgun (WGS) entry which is preliminary data.</text>
</comment>
<gene>
    <name evidence="2" type="ORF">ACFSFW_21830</name>
</gene>
<reference evidence="3" key="1">
    <citation type="journal article" date="2019" name="Int. J. Syst. Evol. Microbiol.">
        <title>The Global Catalogue of Microorganisms (GCM) 10K type strain sequencing project: providing services to taxonomists for standard genome sequencing and annotation.</title>
        <authorList>
            <consortium name="The Broad Institute Genomics Platform"/>
            <consortium name="The Broad Institute Genome Sequencing Center for Infectious Disease"/>
            <person name="Wu L."/>
            <person name="Ma J."/>
        </authorList>
    </citation>
    <scope>NUCLEOTIDE SEQUENCE [LARGE SCALE GENOMIC DNA]</scope>
    <source>
        <strain evidence="3">CCUG 15531</strain>
    </source>
</reference>
<keyword evidence="3" id="KW-1185">Reference proteome</keyword>
<dbReference type="EMBL" id="JBHUEK010000031">
    <property type="protein sequence ID" value="MFD1781302.1"/>
    <property type="molecule type" value="Genomic_DNA"/>
</dbReference>
<dbReference type="RefSeq" id="WP_010678113.1">
    <property type="nucleotide sequence ID" value="NZ_JBHUEK010000031.1"/>
</dbReference>
<name>A0ABW4MTK8_9BACI</name>
<accession>A0ABW4MTK8</accession>